<evidence type="ECO:0000313" key="2">
    <source>
        <dbReference type="Proteomes" id="UP000182944"/>
    </source>
</evidence>
<name>A0A1H2ZKU8_9RHOB</name>
<keyword evidence="2" id="KW-1185">Reference proteome</keyword>
<dbReference type="STRING" id="1545044.SAMN05444276_103125"/>
<proteinExistence type="predicted"/>
<dbReference type="EMBL" id="FNNA01000003">
    <property type="protein sequence ID" value="SDX18015.1"/>
    <property type="molecule type" value="Genomic_DNA"/>
</dbReference>
<dbReference type="RefSeq" id="WP_036734323.1">
    <property type="nucleotide sequence ID" value="NZ_FNNA01000003.1"/>
</dbReference>
<dbReference type="Proteomes" id="UP000182944">
    <property type="component" value="Unassembled WGS sequence"/>
</dbReference>
<protein>
    <recommendedName>
        <fullName evidence="3">PepSY domain-containing protein</fullName>
    </recommendedName>
</protein>
<reference evidence="2" key="1">
    <citation type="submission" date="2016-10" db="EMBL/GenBank/DDBJ databases">
        <authorList>
            <person name="Varghese N."/>
            <person name="Submissions S."/>
        </authorList>
    </citation>
    <scope>NUCLEOTIDE SEQUENCE [LARGE SCALE GENOMIC DNA]</scope>
    <source>
        <strain evidence="2">DSM 29303</strain>
    </source>
</reference>
<evidence type="ECO:0008006" key="3">
    <source>
        <dbReference type="Google" id="ProtNLM"/>
    </source>
</evidence>
<accession>A0A1H2ZKU8</accession>
<gene>
    <name evidence="1" type="ORF">SAMN05444276_103125</name>
</gene>
<evidence type="ECO:0000313" key="1">
    <source>
        <dbReference type="EMBL" id="SDX18015.1"/>
    </source>
</evidence>
<dbReference type="OrthoDB" id="7870353at2"/>
<dbReference type="AlphaFoldDB" id="A0A1H2ZKU8"/>
<organism evidence="1 2">
    <name type="scientific">Paracoccus sanguinis</name>
    <dbReference type="NCBI Taxonomy" id="1545044"/>
    <lineage>
        <taxon>Bacteria</taxon>
        <taxon>Pseudomonadati</taxon>
        <taxon>Pseudomonadota</taxon>
        <taxon>Alphaproteobacteria</taxon>
        <taxon>Rhodobacterales</taxon>
        <taxon>Paracoccaceae</taxon>
        <taxon>Paracoccus</taxon>
    </lineage>
</organism>
<sequence length="140" mass="15319">MRRLIVIGLILGAVLFGLGALERLRAPDAPRPPAHASARPLPPLPDEFAVAMDDLLPRHKAVRRAQARFDGRVLAIDLVPARPAERAQGTNLIYRLRLLTPARAVLDIRMDAVSGRFVEVAGADLTAARQKPKPSRKKDD</sequence>